<gene>
    <name evidence="17" type="ORF">ZYGM_001475</name>
</gene>
<dbReference type="SMART" id="SM00472">
    <property type="entry name" value="MIR"/>
    <property type="match status" value="3"/>
</dbReference>
<dbReference type="GO" id="GO:0005789">
    <property type="term" value="C:endoplasmic reticulum membrane"/>
    <property type="evidence" value="ECO:0007669"/>
    <property type="project" value="UniProtKB-SubCell"/>
</dbReference>
<feature type="transmembrane region" description="Helical" evidence="15">
    <location>
        <begin position="138"/>
        <end position="157"/>
    </location>
</feature>
<feature type="transmembrane region" description="Helical" evidence="15">
    <location>
        <begin position="615"/>
        <end position="637"/>
    </location>
</feature>
<comment type="subcellular location">
    <subcellularLocation>
        <location evidence="1">Endoplasmic reticulum membrane</location>
        <topology evidence="1">Multi-pass membrane protein</topology>
    </subcellularLocation>
</comment>
<protein>
    <recommendedName>
        <fullName evidence="4">dolichyl-phosphate-mannose--protein mannosyltransferase</fullName>
        <ecNumber evidence="4">2.4.1.109</ecNumber>
    </recommendedName>
</protein>
<dbReference type="PANTHER" id="PTHR10050">
    <property type="entry name" value="DOLICHYL-PHOSPHATE-MANNOSE--PROTEIN MANNOSYLTRANSFERASE"/>
    <property type="match status" value="1"/>
</dbReference>
<dbReference type="InterPro" id="IPR036300">
    <property type="entry name" value="MIR_dom_sf"/>
</dbReference>
<evidence type="ECO:0000256" key="14">
    <source>
        <dbReference type="ARBA" id="ARBA00045102"/>
    </source>
</evidence>
<dbReference type="PANTHER" id="PTHR10050:SF46">
    <property type="entry name" value="PROTEIN O-MANNOSYL-TRANSFERASE 2"/>
    <property type="match status" value="1"/>
</dbReference>
<evidence type="ECO:0000256" key="10">
    <source>
        <dbReference type="ARBA" id="ARBA00022989"/>
    </source>
</evidence>
<dbReference type="OrthoDB" id="292747at2759"/>
<evidence type="ECO:0000256" key="2">
    <source>
        <dbReference type="ARBA" id="ARBA00004922"/>
    </source>
</evidence>
<organism evidence="17 18">
    <name type="scientific">Zygosaccharomyces mellis</name>
    <dbReference type="NCBI Taxonomy" id="42258"/>
    <lineage>
        <taxon>Eukaryota</taxon>
        <taxon>Fungi</taxon>
        <taxon>Dikarya</taxon>
        <taxon>Ascomycota</taxon>
        <taxon>Saccharomycotina</taxon>
        <taxon>Saccharomycetes</taxon>
        <taxon>Saccharomycetales</taxon>
        <taxon>Saccharomycetaceae</taxon>
        <taxon>Zygosaccharomyces</taxon>
    </lineage>
</organism>
<comment type="similarity">
    <text evidence="3">Belongs to the glycosyltransferase 39 family.</text>
</comment>
<dbReference type="Gene3D" id="2.80.10.50">
    <property type="match status" value="1"/>
</dbReference>
<keyword evidence="11 15" id="KW-0472">Membrane</keyword>
<dbReference type="InterPro" id="IPR016093">
    <property type="entry name" value="MIR_motif"/>
</dbReference>
<evidence type="ECO:0000256" key="4">
    <source>
        <dbReference type="ARBA" id="ARBA00012839"/>
    </source>
</evidence>
<dbReference type="Pfam" id="PF02366">
    <property type="entry name" value="PMT"/>
    <property type="match status" value="1"/>
</dbReference>
<keyword evidence="7 15" id="KW-0812">Transmembrane</keyword>
<feature type="transmembrane region" description="Helical" evidence="15">
    <location>
        <begin position="41"/>
        <end position="61"/>
    </location>
</feature>
<evidence type="ECO:0000256" key="3">
    <source>
        <dbReference type="ARBA" id="ARBA00007222"/>
    </source>
</evidence>
<evidence type="ECO:0000313" key="17">
    <source>
        <dbReference type="EMBL" id="GCF01373.1"/>
    </source>
</evidence>
<evidence type="ECO:0000256" key="15">
    <source>
        <dbReference type="SAM" id="Phobius"/>
    </source>
</evidence>
<keyword evidence="6" id="KW-0808">Transferase</keyword>
<dbReference type="GO" id="GO:0004169">
    <property type="term" value="F:dolichyl-phosphate-mannose-protein mannosyltransferase activity"/>
    <property type="evidence" value="ECO:0007669"/>
    <property type="project" value="UniProtKB-EC"/>
</dbReference>
<keyword evidence="12" id="KW-0325">Glycoprotein</keyword>
<evidence type="ECO:0000256" key="1">
    <source>
        <dbReference type="ARBA" id="ARBA00004477"/>
    </source>
</evidence>
<feature type="transmembrane region" description="Helical" evidence="15">
    <location>
        <begin position="213"/>
        <end position="231"/>
    </location>
</feature>
<evidence type="ECO:0000256" key="7">
    <source>
        <dbReference type="ARBA" id="ARBA00022692"/>
    </source>
</evidence>
<dbReference type="SUPFAM" id="SSF82109">
    <property type="entry name" value="MIR domain"/>
    <property type="match status" value="1"/>
</dbReference>
<dbReference type="Proteomes" id="UP000301737">
    <property type="component" value="Unassembled WGS sequence"/>
</dbReference>
<evidence type="ECO:0000256" key="11">
    <source>
        <dbReference type="ARBA" id="ARBA00023136"/>
    </source>
</evidence>
<feature type="domain" description="MIR" evidence="16">
    <location>
        <begin position="365"/>
        <end position="424"/>
    </location>
</feature>
<keyword evidence="9" id="KW-0256">Endoplasmic reticulum</keyword>
<dbReference type="AlphaFoldDB" id="A0A4C2EGL8"/>
<name>A0A4C2EGL8_9SACH</name>
<comment type="pathway">
    <text evidence="2">Protein modification; protein glycosylation.</text>
</comment>
<evidence type="ECO:0000256" key="5">
    <source>
        <dbReference type="ARBA" id="ARBA00022676"/>
    </source>
</evidence>
<reference evidence="17 18" key="1">
    <citation type="submission" date="2019-01" db="EMBL/GenBank/DDBJ databases">
        <title>Draft Genome Sequencing of Zygosaccharomyces mellis Ca-7.</title>
        <authorList>
            <person name="Shiwa Y."/>
            <person name="Kanesaki Y."/>
            <person name="Ishige T."/>
            <person name="Mura K."/>
            <person name="Hori T."/>
            <person name="Tamura T."/>
        </authorList>
    </citation>
    <scope>NUCLEOTIDE SEQUENCE [LARGE SCALE GENOMIC DNA]</scope>
    <source>
        <strain evidence="17 18">Ca-7</strain>
    </source>
</reference>
<dbReference type="EC" id="2.4.1.109" evidence="4"/>
<dbReference type="PROSITE" id="PS50919">
    <property type="entry name" value="MIR"/>
    <property type="match status" value="2"/>
</dbReference>
<evidence type="ECO:0000256" key="12">
    <source>
        <dbReference type="ARBA" id="ARBA00023180"/>
    </source>
</evidence>
<feature type="transmembrane region" description="Helical" evidence="15">
    <location>
        <begin position="553"/>
        <end position="573"/>
    </location>
</feature>
<dbReference type="Pfam" id="PF02815">
    <property type="entry name" value="MIR"/>
    <property type="match status" value="1"/>
</dbReference>
<feature type="transmembrane region" description="Helical" evidence="15">
    <location>
        <begin position="187"/>
        <end position="206"/>
    </location>
</feature>
<comment type="catalytic activity">
    <reaction evidence="14">
        <text>a di-trans,poly-cis-dolichyl beta-D-mannosyl phosphate + L-seryl-[protein] = 3-O-(alpha-D-mannosyl)-L-seryl-[protein] + a di-trans,poly-cis-dolichyl phosphate + H(+)</text>
        <dbReference type="Rhea" id="RHEA:17377"/>
        <dbReference type="Rhea" id="RHEA-COMP:9863"/>
        <dbReference type="Rhea" id="RHEA-COMP:13546"/>
        <dbReference type="Rhea" id="RHEA-COMP:19498"/>
        <dbReference type="Rhea" id="RHEA-COMP:19501"/>
        <dbReference type="ChEBI" id="CHEBI:15378"/>
        <dbReference type="ChEBI" id="CHEBI:29999"/>
        <dbReference type="ChEBI" id="CHEBI:57683"/>
        <dbReference type="ChEBI" id="CHEBI:58211"/>
        <dbReference type="ChEBI" id="CHEBI:137321"/>
        <dbReference type="EC" id="2.4.1.109"/>
    </reaction>
</comment>
<comment type="catalytic activity">
    <reaction evidence="13">
        <text>a di-trans,poly-cis-dolichyl beta-D-mannosyl phosphate + L-threonyl-[protein] = 3-O-(alpha-D-mannosyl)-L-threonyl-[protein] + a di-trans,poly-cis-dolichyl phosphate + H(+)</text>
        <dbReference type="Rhea" id="RHEA:53396"/>
        <dbReference type="Rhea" id="RHEA-COMP:11060"/>
        <dbReference type="Rhea" id="RHEA-COMP:13547"/>
        <dbReference type="Rhea" id="RHEA-COMP:19498"/>
        <dbReference type="Rhea" id="RHEA-COMP:19501"/>
        <dbReference type="ChEBI" id="CHEBI:15378"/>
        <dbReference type="ChEBI" id="CHEBI:30013"/>
        <dbReference type="ChEBI" id="CHEBI:57683"/>
        <dbReference type="ChEBI" id="CHEBI:58211"/>
        <dbReference type="ChEBI" id="CHEBI:137323"/>
        <dbReference type="EC" id="2.4.1.109"/>
    </reaction>
</comment>
<feature type="transmembrane region" description="Helical" evidence="15">
    <location>
        <begin position="243"/>
        <end position="264"/>
    </location>
</feature>
<feature type="domain" description="MIR" evidence="16">
    <location>
        <begin position="300"/>
        <end position="355"/>
    </location>
</feature>
<keyword evidence="18" id="KW-1185">Reference proteome</keyword>
<keyword evidence="5" id="KW-0328">Glycosyltransferase</keyword>
<dbReference type="InterPro" id="IPR003342">
    <property type="entry name" value="ArnT-like_N"/>
</dbReference>
<proteinExistence type="inferred from homology"/>
<comment type="caution">
    <text evidence="17">The sequence shown here is derived from an EMBL/GenBank/DDBJ whole genome shotgun (WGS) entry which is preliminary data.</text>
</comment>
<accession>A0A4C2EGL8</accession>
<evidence type="ECO:0000256" key="8">
    <source>
        <dbReference type="ARBA" id="ARBA00022737"/>
    </source>
</evidence>
<evidence type="ECO:0000256" key="13">
    <source>
        <dbReference type="ARBA" id="ARBA00045085"/>
    </source>
</evidence>
<evidence type="ECO:0000256" key="9">
    <source>
        <dbReference type="ARBA" id="ARBA00022824"/>
    </source>
</evidence>
<dbReference type="EMBL" id="BIMX01000031">
    <property type="protein sequence ID" value="GCF01373.1"/>
    <property type="molecule type" value="Genomic_DNA"/>
</dbReference>
<evidence type="ECO:0000313" key="18">
    <source>
        <dbReference type="Proteomes" id="UP000301737"/>
    </source>
</evidence>
<evidence type="ECO:0000259" key="16">
    <source>
        <dbReference type="PROSITE" id="PS50919"/>
    </source>
</evidence>
<dbReference type="InterPro" id="IPR027005">
    <property type="entry name" value="PMT-like"/>
</dbReference>
<dbReference type="UniPathway" id="UPA00378"/>
<keyword evidence="8" id="KW-0677">Repeat</keyword>
<sequence>MSREDLSKEKSSDNKNSLTLEGPQRRYLAADTFWKHQVGSISYWDVLLTIGIVVGYTTLLFKQKYATFAQEDLYQDEALLWEAMEYYKRGKFHLSPLGSLGIQLYSLIPRCKPLLRIVSLTFASATLGTIYLSERRTGISPLLALPSIAGIGYLPLFQLQASQICVEPLQWFFLSLVFYCWQSFTYYPQFGFCWTFHLILLSVSLGLSVSTKYLGFATWAWICVLALIRFWNTIGDVRLSSCFIAKYATIQILFLTLIPTSIFITSNTLMLTKWTEDSPEFSKYMSTNFKSFLRGPVEHPAGLNYGSIVTLRHLESLGGYLHSHNHTYETGSFGQQVTLTQQETDLDTAWIVEYKFPDKERVMINKKIHDGDEIRIRHRNTGKLLRASQAKPPVTGEEYDMEVSGTGDWSYSGDSDELWKIRIVNGPHHSMVKPIKSIIKLQNEGHSCDLISHDTRLPDWGFNQQEVLCVEEAAESRTHFYFEMADPMIPQGEQYELLHCEKSQIRCMADLLIEFWQRQFKYNYYEKNNQIVSPYVPETWPFNLLGNKLSVSIWVWGTLFPVAFVIFKVLQWLNWNPYTSTNNVTLNSLLLDKVGVECTLGWFMHYHPFFKNPHLNLDVTLYIPALLLGQIVVAQVINALYRWSHWSLTALVAYCAVAFYT</sequence>
<evidence type="ECO:0000256" key="6">
    <source>
        <dbReference type="ARBA" id="ARBA00022679"/>
    </source>
</evidence>
<keyword evidence="10 15" id="KW-1133">Transmembrane helix</keyword>